<dbReference type="EMBL" id="CP000155">
    <property type="protein sequence ID" value="ABC28658.1"/>
    <property type="molecule type" value="Genomic_DNA"/>
</dbReference>
<comment type="subcellular location">
    <subcellularLocation>
        <location evidence="1">Membrane</location>
        <topology evidence="1">Multi-pass membrane protein</topology>
    </subcellularLocation>
</comment>
<dbReference type="InterPro" id="IPR037185">
    <property type="entry name" value="EmrE-like"/>
</dbReference>
<evidence type="ECO:0000256" key="2">
    <source>
        <dbReference type="ARBA" id="ARBA00022692"/>
    </source>
</evidence>
<proteinExistence type="predicted"/>
<dbReference type="Proteomes" id="UP000000238">
    <property type="component" value="Chromosome"/>
</dbReference>
<dbReference type="OrthoDB" id="7158585at2"/>
<protein>
    <submittedName>
        <fullName evidence="6">Permease of the drug/metabolite transporter (DMT) superfamily</fullName>
    </submittedName>
</protein>
<keyword evidence="2" id="KW-0812">Transmembrane</keyword>
<dbReference type="HOGENOM" id="CLU_033863_20_0_6"/>
<evidence type="ECO:0000256" key="3">
    <source>
        <dbReference type="ARBA" id="ARBA00022989"/>
    </source>
</evidence>
<evidence type="ECO:0000259" key="5">
    <source>
        <dbReference type="Pfam" id="PF00892"/>
    </source>
</evidence>
<dbReference type="Pfam" id="PF00892">
    <property type="entry name" value="EamA"/>
    <property type="match status" value="2"/>
</dbReference>
<organism evidence="6 7">
    <name type="scientific">Hahella chejuensis (strain KCTC 2396)</name>
    <dbReference type="NCBI Taxonomy" id="349521"/>
    <lineage>
        <taxon>Bacteria</taxon>
        <taxon>Pseudomonadati</taxon>
        <taxon>Pseudomonadota</taxon>
        <taxon>Gammaproteobacteria</taxon>
        <taxon>Oceanospirillales</taxon>
        <taxon>Hahellaceae</taxon>
        <taxon>Hahella</taxon>
    </lineage>
</organism>
<reference evidence="6 7" key="1">
    <citation type="journal article" date="2005" name="Nucleic Acids Res.">
        <title>Genomic blueprint of Hahella chejuensis, a marine microbe producing an algicidal agent.</title>
        <authorList>
            <person name="Jeong H."/>
            <person name="Yim J.H."/>
            <person name="Lee C."/>
            <person name="Choi S.-H."/>
            <person name="Park Y.K."/>
            <person name="Yoon S.H."/>
            <person name="Hur C.-G."/>
            <person name="Kang H.-Y."/>
            <person name="Kim D."/>
            <person name="Lee H.H."/>
            <person name="Park K.H."/>
            <person name="Park S.-H."/>
            <person name="Park H.-S."/>
            <person name="Lee H.K."/>
            <person name="Oh T.K."/>
            <person name="Kim J.F."/>
        </authorList>
    </citation>
    <scope>NUCLEOTIDE SEQUENCE [LARGE SCALE GENOMIC DNA]</scope>
    <source>
        <strain evidence="6 7">KCTC 2396</strain>
    </source>
</reference>
<evidence type="ECO:0000313" key="6">
    <source>
        <dbReference type="EMBL" id="ABC28658.1"/>
    </source>
</evidence>
<keyword evidence="4" id="KW-0472">Membrane</keyword>
<dbReference type="GO" id="GO:0016020">
    <property type="term" value="C:membrane"/>
    <property type="evidence" value="ECO:0007669"/>
    <property type="project" value="UniProtKB-SubCell"/>
</dbReference>
<dbReference type="eggNOG" id="COG0697">
    <property type="taxonomic scope" value="Bacteria"/>
</dbReference>
<feature type="domain" description="EamA" evidence="5">
    <location>
        <begin position="6"/>
        <end position="131"/>
    </location>
</feature>
<accession>Q2SL16</accession>
<keyword evidence="3" id="KW-1133">Transmembrane helix</keyword>
<dbReference type="KEGG" id="hch:HCH_01819"/>
<dbReference type="RefSeq" id="WP_011395730.1">
    <property type="nucleotide sequence ID" value="NC_007645.1"/>
</dbReference>
<feature type="domain" description="EamA" evidence="5">
    <location>
        <begin position="143"/>
        <end position="278"/>
    </location>
</feature>
<gene>
    <name evidence="6" type="ordered locus">HCH_01819</name>
</gene>
<sequence length="299" mass="32093">MSLLDLLLGLLANLAWGFNFIAGKEGAQHFQPLLFTALRFAILLALTAPWLKPAKGYMKPLLSVAFVLGVLHFSMMFLGLNAGGNIASVAIATQLYVPFSAILAAAILKESIGWIKGGAIVLALAGVFIIGFDPVVFNHLDALAWVVGAAASMAVATILMKQCPTLGVMRLQAWIALVATPSLLALSYIFEDGQWSLLVQSEWSDYWAPLYSAVAASIIGHGIVYRLLGRYSVSLVTPMMLLAPIFAMVFGVVWFGDVLTWKLSLGGALTLLGVVIINIPREQLRRVMHLLAGKRGASV</sequence>
<evidence type="ECO:0000256" key="4">
    <source>
        <dbReference type="ARBA" id="ARBA00023136"/>
    </source>
</evidence>
<evidence type="ECO:0000256" key="1">
    <source>
        <dbReference type="ARBA" id="ARBA00004141"/>
    </source>
</evidence>
<dbReference type="STRING" id="349521.HCH_01819"/>
<dbReference type="InterPro" id="IPR050638">
    <property type="entry name" value="AA-Vitamin_Transporters"/>
</dbReference>
<dbReference type="PANTHER" id="PTHR32322:SF9">
    <property type="entry name" value="AMINO-ACID METABOLITE EFFLUX PUMP-RELATED"/>
    <property type="match status" value="1"/>
</dbReference>
<dbReference type="SUPFAM" id="SSF103481">
    <property type="entry name" value="Multidrug resistance efflux transporter EmrE"/>
    <property type="match status" value="2"/>
</dbReference>
<evidence type="ECO:0000313" key="7">
    <source>
        <dbReference type="Proteomes" id="UP000000238"/>
    </source>
</evidence>
<dbReference type="PANTHER" id="PTHR32322">
    <property type="entry name" value="INNER MEMBRANE TRANSPORTER"/>
    <property type="match status" value="1"/>
</dbReference>
<dbReference type="AlphaFoldDB" id="Q2SL16"/>
<name>Q2SL16_HAHCH</name>
<keyword evidence="7" id="KW-1185">Reference proteome</keyword>
<dbReference type="InterPro" id="IPR000620">
    <property type="entry name" value="EamA_dom"/>
</dbReference>